<sequence>MTGYFKFFAGRGGAQGRAAVIVKMTADDGTVGWGQSVPIARWAYETLETATIAIRDYFAPALIRHDALDLEGAGARMDEALAPGFTTGMPISRAGIDVALHDLIGKLTGKSLCELWGKPDGGPLTLSWTLNPRTLGEAESLIELGRERGFRNFNIKVAPDPQFDVELARIVRRSVPDGFLWADANCGYDLETALKAAPELADAGVDVLEAPIRPNRISGYQALKKQGALPILMDEGVISPIDLAEFIRLEMLDGVAMKHSRCGGLVSARKQIELLEERGLMWLGSGLTDPDISLAATLSLYGAYGLNKPAALNGPQFLTADVLAEPLKIDGDTARVPDGPGLGIEVDEDKLAELVKQTAGIET</sequence>
<dbReference type="InterPro" id="IPR029017">
    <property type="entry name" value="Enolase-like_N"/>
</dbReference>
<dbReference type="PANTHER" id="PTHR48073:SF2">
    <property type="entry name" value="O-SUCCINYLBENZOATE SYNTHASE"/>
    <property type="match status" value="1"/>
</dbReference>
<dbReference type="Gene3D" id="3.20.20.120">
    <property type="entry name" value="Enolase-like C-terminal domain"/>
    <property type="match status" value="1"/>
</dbReference>
<evidence type="ECO:0000256" key="3">
    <source>
        <dbReference type="ARBA" id="ARBA00023235"/>
    </source>
</evidence>
<dbReference type="GO" id="GO:0006518">
    <property type="term" value="P:peptide metabolic process"/>
    <property type="evidence" value="ECO:0007669"/>
    <property type="project" value="UniProtKB-ARBA"/>
</dbReference>
<protein>
    <submittedName>
        <fullName evidence="5">Chloromuconate cycloisomerase</fullName>
        <ecNumber evidence="5">5.5.1.7</ecNumber>
    </submittedName>
</protein>
<evidence type="ECO:0000313" key="5">
    <source>
        <dbReference type="EMBL" id="ABX10628.1"/>
    </source>
</evidence>
<dbReference type="Pfam" id="PF02746">
    <property type="entry name" value="MR_MLE_N"/>
    <property type="match status" value="1"/>
</dbReference>
<dbReference type="Gene3D" id="3.30.390.10">
    <property type="entry name" value="Enolase-like, N-terminal domain"/>
    <property type="match status" value="1"/>
</dbReference>
<dbReference type="SMART" id="SM00922">
    <property type="entry name" value="MR_MLE"/>
    <property type="match status" value="1"/>
</dbReference>
<dbReference type="GO" id="GO:0046872">
    <property type="term" value="F:metal ion binding"/>
    <property type="evidence" value="ECO:0007669"/>
    <property type="project" value="UniProtKB-KW"/>
</dbReference>
<dbReference type="GO" id="GO:0018850">
    <property type="term" value="F:chloromuconate cycloisomerase activity"/>
    <property type="evidence" value="ECO:0007669"/>
    <property type="project" value="UniProtKB-EC"/>
</dbReference>
<accession>A9LGV7</accession>
<name>A9LGV7_9BACT</name>
<dbReference type="SFLD" id="SFLDG00180">
    <property type="entry name" value="muconate_cycloisomerase"/>
    <property type="match status" value="1"/>
</dbReference>
<gene>
    <name evidence="5" type="primary">clcB</name>
    <name evidence="5" type="ORF">3FN_3</name>
</gene>
<reference evidence="5" key="1">
    <citation type="journal article" date="2007" name="ISME J.">
        <title>Fosmids of novel marine Planctomycetes from the Namibian and Oregon coast upwelling systems and their cross-comparison with planctomycete genomes.</title>
        <authorList>
            <person name="Woebken D."/>
            <person name="Teeling H."/>
            <person name="Wecker P."/>
            <person name="Dumitriu A."/>
            <person name="Kostadinov I."/>
            <person name="DeLong E.F."/>
            <person name="Amann R."/>
            <person name="Gloeckner F.O."/>
        </authorList>
    </citation>
    <scope>NUCLEOTIDE SEQUENCE</scope>
</reference>
<dbReference type="SUPFAM" id="SSF51604">
    <property type="entry name" value="Enolase C-terminal domain-like"/>
    <property type="match status" value="1"/>
</dbReference>
<dbReference type="GO" id="GO:0016854">
    <property type="term" value="F:racemase and epimerase activity"/>
    <property type="evidence" value="ECO:0007669"/>
    <property type="project" value="UniProtKB-ARBA"/>
</dbReference>
<proteinExistence type="inferred from homology"/>
<keyword evidence="3 5" id="KW-0413">Isomerase</keyword>
<evidence type="ECO:0000259" key="4">
    <source>
        <dbReference type="SMART" id="SM00922"/>
    </source>
</evidence>
<dbReference type="InterPro" id="IPR036849">
    <property type="entry name" value="Enolase-like_C_sf"/>
</dbReference>
<dbReference type="InterPro" id="IPR013342">
    <property type="entry name" value="Mandelate_racemase_C"/>
</dbReference>
<evidence type="ECO:0000256" key="2">
    <source>
        <dbReference type="ARBA" id="ARBA00022723"/>
    </source>
</evidence>
<dbReference type="PANTHER" id="PTHR48073">
    <property type="entry name" value="O-SUCCINYLBENZOATE SYNTHASE-RELATED"/>
    <property type="match status" value="1"/>
</dbReference>
<comment type="similarity">
    <text evidence="1">Belongs to the mandelate racemase/muconate lactonizing enzyme family.</text>
</comment>
<dbReference type="InterPro" id="IPR029065">
    <property type="entry name" value="Enolase_C-like"/>
</dbReference>
<dbReference type="SUPFAM" id="SSF54826">
    <property type="entry name" value="Enolase N-terminal domain-like"/>
    <property type="match status" value="1"/>
</dbReference>
<dbReference type="Pfam" id="PF13378">
    <property type="entry name" value="MR_MLE_C"/>
    <property type="match status" value="1"/>
</dbReference>
<feature type="domain" description="Mandelate racemase/muconate lactonizing enzyme C-terminal" evidence="4">
    <location>
        <begin position="135"/>
        <end position="230"/>
    </location>
</feature>
<dbReference type="EMBL" id="EF591886">
    <property type="protein sequence ID" value="ABX10628.1"/>
    <property type="molecule type" value="Genomic_DNA"/>
</dbReference>
<organism evidence="5">
    <name type="scientific">uncultured planctomycete 3FN</name>
    <dbReference type="NCBI Taxonomy" id="455066"/>
    <lineage>
        <taxon>Bacteria</taxon>
        <taxon>Pseudomonadati</taxon>
        <taxon>Planctomycetota</taxon>
        <taxon>Planctomycetia</taxon>
        <taxon>Planctomycetales</taxon>
        <taxon>environmental samples</taxon>
    </lineage>
</organism>
<keyword evidence="2" id="KW-0479">Metal-binding</keyword>
<evidence type="ECO:0000256" key="1">
    <source>
        <dbReference type="ARBA" id="ARBA00008031"/>
    </source>
</evidence>
<dbReference type="SFLD" id="SFLDS00001">
    <property type="entry name" value="Enolase"/>
    <property type="match status" value="1"/>
</dbReference>
<dbReference type="EC" id="5.5.1.7" evidence="5"/>
<dbReference type="InterPro" id="IPR013341">
    <property type="entry name" value="Mandelate_racemase_N_dom"/>
</dbReference>
<dbReference type="AlphaFoldDB" id="A9LGV7"/>